<sequence>MVTFVAINTHKYHVIKTFGWTFLEKIIRVACQQGAHGRLLVFAARESVAIVAQETVVSNNSATTIVGDFYKLLNPTSRAGTHPSRTHNYSARAMFPLWVKPEDQKLNTRELYYWYYYHRHHNHHHRHHNHRSRRQHSKR</sequence>
<comment type="caution">
    <text evidence="1">The sequence shown here is derived from an EMBL/GenBank/DDBJ whole genome shotgun (WGS) entry which is preliminary data.</text>
</comment>
<proteinExistence type="predicted"/>
<dbReference type="AlphaFoldDB" id="A0A6G0YU71"/>
<accession>A0A6G0YU71</accession>
<evidence type="ECO:0000313" key="1">
    <source>
        <dbReference type="EMBL" id="KAF0761509.1"/>
    </source>
</evidence>
<name>A0A6G0YU71_APHCR</name>
<organism evidence="1 2">
    <name type="scientific">Aphis craccivora</name>
    <name type="common">Cowpea aphid</name>
    <dbReference type="NCBI Taxonomy" id="307492"/>
    <lineage>
        <taxon>Eukaryota</taxon>
        <taxon>Metazoa</taxon>
        <taxon>Ecdysozoa</taxon>
        <taxon>Arthropoda</taxon>
        <taxon>Hexapoda</taxon>
        <taxon>Insecta</taxon>
        <taxon>Pterygota</taxon>
        <taxon>Neoptera</taxon>
        <taxon>Paraneoptera</taxon>
        <taxon>Hemiptera</taxon>
        <taxon>Sternorrhyncha</taxon>
        <taxon>Aphidomorpha</taxon>
        <taxon>Aphidoidea</taxon>
        <taxon>Aphididae</taxon>
        <taxon>Aphidini</taxon>
        <taxon>Aphis</taxon>
        <taxon>Aphis</taxon>
    </lineage>
</organism>
<evidence type="ECO:0000313" key="2">
    <source>
        <dbReference type="Proteomes" id="UP000478052"/>
    </source>
</evidence>
<gene>
    <name evidence="1" type="ORF">FWK35_00029470</name>
</gene>
<keyword evidence="2" id="KW-1185">Reference proteome</keyword>
<protein>
    <submittedName>
        <fullName evidence="1">Uncharacterized protein</fullName>
    </submittedName>
</protein>
<reference evidence="1 2" key="1">
    <citation type="submission" date="2019-08" db="EMBL/GenBank/DDBJ databases">
        <title>Whole genome of Aphis craccivora.</title>
        <authorList>
            <person name="Voronova N.V."/>
            <person name="Shulinski R.S."/>
            <person name="Bandarenka Y.V."/>
            <person name="Zhorov D.G."/>
            <person name="Warner D."/>
        </authorList>
    </citation>
    <scope>NUCLEOTIDE SEQUENCE [LARGE SCALE GENOMIC DNA]</scope>
    <source>
        <strain evidence="1">180601</strain>
        <tissue evidence="1">Whole Body</tissue>
    </source>
</reference>
<dbReference type="Proteomes" id="UP000478052">
    <property type="component" value="Unassembled WGS sequence"/>
</dbReference>
<dbReference type="EMBL" id="VUJU01002371">
    <property type="protein sequence ID" value="KAF0761509.1"/>
    <property type="molecule type" value="Genomic_DNA"/>
</dbReference>